<feature type="domain" description="Major facilitator superfamily (MFS) profile" evidence="7">
    <location>
        <begin position="20"/>
        <end position="403"/>
    </location>
</feature>
<feature type="transmembrane region" description="Helical" evidence="6">
    <location>
        <begin position="144"/>
        <end position="166"/>
    </location>
</feature>
<dbReference type="GO" id="GO:0005886">
    <property type="term" value="C:plasma membrane"/>
    <property type="evidence" value="ECO:0007669"/>
    <property type="project" value="UniProtKB-SubCell"/>
</dbReference>
<feature type="transmembrane region" description="Helical" evidence="6">
    <location>
        <begin position="20"/>
        <end position="42"/>
    </location>
</feature>
<dbReference type="PROSITE" id="PS50850">
    <property type="entry name" value="MFS"/>
    <property type="match status" value="1"/>
</dbReference>
<comment type="subcellular location">
    <subcellularLocation>
        <location evidence="1">Cell membrane</location>
        <topology evidence="1">Multi-pass membrane protein</topology>
    </subcellularLocation>
</comment>
<dbReference type="InterPro" id="IPR011701">
    <property type="entry name" value="MFS"/>
</dbReference>
<keyword evidence="5 6" id="KW-0472">Membrane</keyword>
<dbReference type="Proteomes" id="UP000536179">
    <property type="component" value="Unassembled WGS sequence"/>
</dbReference>
<feature type="transmembrane region" description="Helical" evidence="6">
    <location>
        <begin position="86"/>
        <end position="105"/>
    </location>
</feature>
<organism evidence="8 9">
    <name type="scientific">Aporhodopirellula rubra</name>
    <dbReference type="NCBI Taxonomy" id="980271"/>
    <lineage>
        <taxon>Bacteria</taxon>
        <taxon>Pseudomonadati</taxon>
        <taxon>Planctomycetota</taxon>
        <taxon>Planctomycetia</taxon>
        <taxon>Pirellulales</taxon>
        <taxon>Pirellulaceae</taxon>
        <taxon>Aporhodopirellula</taxon>
    </lineage>
</organism>
<feature type="transmembrane region" description="Helical" evidence="6">
    <location>
        <begin position="309"/>
        <end position="326"/>
    </location>
</feature>
<keyword evidence="3 6" id="KW-0812">Transmembrane</keyword>
<evidence type="ECO:0000256" key="1">
    <source>
        <dbReference type="ARBA" id="ARBA00004651"/>
    </source>
</evidence>
<evidence type="ECO:0000256" key="2">
    <source>
        <dbReference type="ARBA" id="ARBA00022475"/>
    </source>
</evidence>
<dbReference type="Pfam" id="PF07690">
    <property type="entry name" value="MFS_1"/>
    <property type="match status" value="1"/>
</dbReference>
<feature type="transmembrane region" description="Helical" evidence="6">
    <location>
        <begin position="222"/>
        <end position="247"/>
    </location>
</feature>
<reference evidence="8 9" key="1">
    <citation type="submission" date="2020-08" db="EMBL/GenBank/DDBJ databases">
        <title>Genomic Encyclopedia of Type Strains, Phase III (KMG-III): the genomes of soil and plant-associated and newly described type strains.</title>
        <authorList>
            <person name="Whitman W."/>
        </authorList>
    </citation>
    <scope>NUCLEOTIDE SEQUENCE [LARGE SCALE GENOMIC DNA]</scope>
    <source>
        <strain evidence="8 9">CECT 8075</strain>
    </source>
</reference>
<dbReference type="InterPro" id="IPR036259">
    <property type="entry name" value="MFS_trans_sf"/>
</dbReference>
<name>A0A7W5H973_9BACT</name>
<feature type="transmembrane region" description="Helical" evidence="6">
    <location>
        <begin position="286"/>
        <end position="303"/>
    </location>
</feature>
<evidence type="ECO:0000313" key="8">
    <source>
        <dbReference type="EMBL" id="MBB3209811.1"/>
    </source>
</evidence>
<gene>
    <name evidence="8" type="ORF">FHS27_005651</name>
</gene>
<dbReference type="PANTHER" id="PTHR43124:SF3">
    <property type="entry name" value="CHLORAMPHENICOL EFFLUX PUMP RV0191"/>
    <property type="match status" value="1"/>
</dbReference>
<keyword evidence="9" id="KW-1185">Reference proteome</keyword>
<dbReference type="PANTHER" id="PTHR43124">
    <property type="entry name" value="PURINE EFFLUX PUMP PBUE"/>
    <property type="match status" value="1"/>
</dbReference>
<proteinExistence type="predicted"/>
<dbReference type="SUPFAM" id="SSF103473">
    <property type="entry name" value="MFS general substrate transporter"/>
    <property type="match status" value="1"/>
</dbReference>
<accession>A0A7W5H973</accession>
<evidence type="ECO:0000259" key="7">
    <source>
        <dbReference type="PROSITE" id="PS50850"/>
    </source>
</evidence>
<evidence type="ECO:0000256" key="6">
    <source>
        <dbReference type="SAM" id="Phobius"/>
    </source>
</evidence>
<dbReference type="InterPro" id="IPR050189">
    <property type="entry name" value="MFS_Efflux_Transporters"/>
</dbReference>
<feature type="transmembrane region" description="Helical" evidence="6">
    <location>
        <begin position="172"/>
        <end position="197"/>
    </location>
</feature>
<feature type="transmembrane region" description="Helical" evidence="6">
    <location>
        <begin position="111"/>
        <end position="132"/>
    </location>
</feature>
<evidence type="ECO:0000313" key="9">
    <source>
        <dbReference type="Proteomes" id="UP000536179"/>
    </source>
</evidence>
<sequence length="448" mass="47062">MMVQQPSEGATRTVHNERLILLILAAVQFITIVDFMIVMPLGPQLMRTLDIGPSSFGLIVSSYTFAAGIAGLIASATVDRFSRRSAFLFLYSGFLLGTLFCGLSMNYLSLVISRVIAGAFGGIVGGISMAIIGDVFPDSRRGRATGAMMTGFAIASVAGVPMGLLIGTNLGWQMSFIALSALGLPVLALAWFALPLLNDHAVGSRPSTLTSLRSTFLHMNHLNAFALIIALTMSGFLVFPYLSVYFVGNVGMTEQQLPLVYIAGGTLTLFASPVVGRYADKNGKLFVFRCIAPISAVMLVIITQLPAGALLLTIATFGSLMVCNVGRMIPAMAMVTGSVLPKNRGAFLSANSSIQHIAGGAASYLGGLIVIQSTDGRLLNFEIVGAMAAGFSILSLWLAGRLRMAEQLAIDALDISLPAAAEASVDAGELLVACVEPDNSGEFETCKV</sequence>
<feature type="transmembrane region" description="Helical" evidence="6">
    <location>
        <begin position="259"/>
        <end position="279"/>
    </location>
</feature>
<dbReference type="InterPro" id="IPR020846">
    <property type="entry name" value="MFS_dom"/>
</dbReference>
<protein>
    <submittedName>
        <fullName evidence="8">Putative MFS family arabinose efflux permease</fullName>
    </submittedName>
</protein>
<evidence type="ECO:0000256" key="4">
    <source>
        <dbReference type="ARBA" id="ARBA00022989"/>
    </source>
</evidence>
<feature type="transmembrane region" description="Helical" evidence="6">
    <location>
        <begin position="383"/>
        <end position="400"/>
    </location>
</feature>
<dbReference type="EMBL" id="JACHXU010000027">
    <property type="protein sequence ID" value="MBB3209811.1"/>
    <property type="molecule type" value="Genomic_DNA"/>
</dbReference>
<evidence type="ECO:0000256" key="5">
    <source>
        <dbReference type="ARBA" id="ARBA00023136"/>
    </source>
</evidence>
<dbReference type="GO" id="GO:0022857">
    <property type="term" value="F:transmembrane transporter activity"/>
    <property type="evidence" value="ECO:0007669"/>
    <property type="project" value="InterPro"/>
</dbReference>
<keyword evidence="4 6" id="KW-1133">Transmembrane helix</keyword>
<feature type="transmembrane region" description="Helical" evidence="6">
    <location>
        <begin position="54"/>
        <end position="74"/>
    </location>
</feature>
<dbReference type="AlphaFoldDB" id="A0A7W5H973"/>
<evidence type="ECO:0000256" key="3">
    <source>
        <dbReference type="ARBA" id="ARBA00022692"/>
    </source>
</evidence>
<keyword evidence="2" id="KW-1003">Cell membrane</keyword>
<comment type="caution">
    <text evidence="8">The sequence shown here is derived from an EMBL/GenBank/DDBJ whole genome shotgun (WGS) entry which is preliminary data.</text>
</comment>
<dbReference type="Gene3D" id="1.20.1250.20">
    <property type="entry name" value="MFS general substrate transporter like domains"/>
    <property type="match status" value="1"/>
</dbReference>
<dbReference type="RefSeq" id="WP_184308701.1">
    <property type="nucleotide sequence ID" value="NZ_JACHXU010000027.1"/>
</dbReference>
<dbReference type="CDD" id="cd17324">
    <property type="entry name" value="MFS_NepI_like"/>
    <property type="match status" value="1"/>
</dbReference>